<dbReference type="InterPro" id="IPR036388">
    <property type="entry name" value="WH-like_DNA-bd_sf"/>
</dbReference>
<evidence type="ECO:0000256" key="6">
    <source>
        <dbReference type="ARBA" id="ARBA00023125"/>
    </source>
</evidence>
<dbReference type="GO" id="GO:0003700">
    <property type="term" value="F:DNA-binding transcription factor activity"/>
    <property type="evidence" value="ECO:0007669"/>
    <property type="project" value="InterPro"/>
</dbReference>
<dbReference type="PANTHER" id="PTHR46577">
    <property type="entry name" value="HTH-TYPE TRANSCRIPTIONAL REGULATORY PROTEIN GABR"/>
    <property type="match status" value="1"/>
</dbReference>
<evidence type="ECO:0000256" key="4">
    <source>
        <dbReference type="ARBA" id="ARBA00022898"/>
    </source>
</evidence>
<proteinExistence type="inferred from homology"/>
<keyword evidence="4" id="KW-0663">Pyridoxal phosphate</keyword>
<gene>
    <name evidence="9" type="ORF">FZD51_11565</name>
</gene>
<dbReference type="Proteomes" id="UP000322139">
    <property type="component" value="Unassembled WGS sequence"/>
</dbReference>
<comment type="similarity">
    <text evidence="2">In the C-terminal section; belongs to the class-I pyridoxal-phosphate-dependent aminotransferase family.</text>
</comment>
<evidence type="ECO:0000313" key="10">
    <source>
        <dbReference type="Proteomes" id="UP000322139"/>
    </source>
</evidence>
<dbReference type="GO" id="GO:0030170">
    <property type="term" value="F:pyridoxal phosphate binding"/>
    <property type="evidence" value="ECO:0007669"/>
    <property type="project" value="InterPro"/>
</dbReference>
<dbReference type="PANTHER" id="PTHR46577:SF1">
    <property type="entry name" value="HTH-TYPE TRANSCRIPTIONAL REGULATORY PROTEIN GABR"/>
    <property type="match status" value="1"/>
</dbReference>
<dbReference type="GO" id="GO:0003677">
    <property type="term" value="F:DNA binding"/>
    <property type="evidence" value="ECO:0007669"/>
    <property type="project" value="UniProtKB-KW"/>
</dbReference>
<dbReference type="InterPro" id="IPR015424">
    <property type="entry name" value="PyrdxlP-dep_Trfase"/>
</dbReference>
<accession>A0A5D4RAK0</accession>
<evidence type="ECO:0000256" key="7">
    <source>
        <dbReference type="ARBA" id="ARBA00023163"/>
    </source>
</evidence>
<comment type="caution">
    <text evidence="9">The sequence shown here is derived from an EMBL/GenBank/DDBJ whole genome shotgun (WGS) entry which is preliminary data.</text>
</comment>
<dbReference type="AlphaFoldDB" id="A0A5D4RAK0"/>
<dbReference type="GO" id="GO:0008483">
    <property type="term" value="F:transaminase activity"/>
    <property type="evidence" value="ECO:0007669"/>
    <property type="project" value="UniProtKB-KW"/>
</dbReference>
<keyword evidence="3 9" id="KW-0032">Aminotransferase</keyword>
<keyword evidence="6" id="KW-0238">DNA-binding</keyword>
<dbReference type="RefSeq" id="WP_148974923.1">
    <property type="nucleotide sequence ID" value="NZ_VTER01000006.1"/>
</dbReference>
<evidence type="ECO:0000256" key="1">
    <source>
        <dbReference type="ARBA" id="ARBA00001933"/>
    </source>
</evidence>
<dbReference type="Pfam" id="PF00155">
    <property type="entry name" value="Aminotran_1_2"/>
    <property type="match status" value="1"/>
</dbReference>
<feature type="domain" description="HTH gntR-type" evidence="8">
    <location>
        <begin position="11"/>
        <end position="79"/>
    </location>
</feature>
<keyword evidence="7" id="KW-0804">Transcription</keyword>
<organism evidence="9 10">
    <name type="scientific">Bacillus infantis</name>
    <dbReference type="NCBI Taxonomy" id="324767"/>
    <lineage>
        <taxon>Bacteria</taxon>
        <taxon>Bacillati</taxon>
        <taxon>Bacillota</taxon>
        <taxon>Bacilli</taxon>
        <taxon>Bacillales</taxon>
        <taxon>Bacillaceae</taxon>
        <taxon>Bacillus</taxon>
    </lineage>
</organism>
<evidence type="ECO:0000313" key="9">
    <source>
        <dbReference type="EMBL" id="TYS47579.1"/>
    </source>
</evidence>
<dbReference type="CDD" id="cd07377">
    <property type="entry name" value="WHTH_GntR"/>
    <property type="match status" value="1"/>
</dbReference>
<dbReference type="SMART" id="SM00345">
    <property type="entry name" value="HTH_GNTR"/>
    <property type="match status" value="1"/>
</dbReference>
<name>A0A5D4RAK0_9BACI</name>
<dbReference type="EMBL" id="VTER01000006">
    <property type="protein sequence ID" value="TYS47579.1"/>
    <property type="molecule type" value="Genomic_DNA"/>
</dbReference>
<evidence type="ECO:0000256" key="2">
    <source>
        <dbReference type="ARBA" id="ARBA00005384"/>
    </source>
</evidence>
<dbReference type="InterPro" id="IPR051446">
    <property type="entry name" value="HTH_trans_reg/aminotransferase"/>
</dbReference>
<evidence type="ECO:0000256" key="3">
    <source>
        <dbReference type="ARBA" id="ARBA00022576"/>
    </source>
</evidence>
<dbReference type="Gene3D" id="3.40.640.10">
    <property type="entry name" value="Type I PLP-dependent aspartate aminotransferase-like (Major domain)"/>
    <property type="match status" value="1"/>
</dbReference>
<dbReference type="InterPro" id="IPR000524">
    <property type="entry name" value="Tscrpt_reg_HTH_GntR"/>
</dbReference>
<dbReference type="Gene3D" id="1.10.10.10">
    <property type="entry name" value="Winged helix-like DNA-binding domain superfamily/Winged helix DNA-binding domain"/>
    <property type="match status" value="1"/>
</dbReference>
<dbReference type="CDD" id="cd00609">
    <property type="entry name" value="AAT_like"/>
    <property type="match status" value="1"/>
</dbReference>
<dbReference type="SUPFAM" id="SSF53383">
    <property type="entry name" value="PLP-dependent transferases"/>
    <property type="match status" value="1"/>
</dbReference>
<keyword evidence="5" id="KW-0805">Transcription regulation</keyword>
<dbReference type="InterPro" id="IPR036390">
    <property type="entry name" value="WH_DNA-bd_sf"/>
</dbReference>
<evidence type="ECO:0000256" key="5">
    <source>
        <dbReference type="ARBA" id="ARBA00023015"/>
    </source>
</evidence>
<dbReference type="Pfam" id="PF00392">
    <property type="entry name" value="GntR"/>
    <property type="match status" value="1"/>
</dbReference>
<keyword evidence="9" id="KW-0808">Transferase</keyword>
<evidence type="ECO:0000259" key="8">
    <source>
        <dbReference type="PROSITE" id="PS50949"/>
    </source>
</evidence>
<sequence length="466" mass="53117">MWFQIDREGTKTLTQQIYEKLRTYILNGELEEGEKVPSTRELAASLHVSRNITLEVYDQLASEGYLEVRPKSGTYIAAGAAFLPSETGRPREEKEKLPDSIDDIIDFKASTPAMDHFPRKVWGRLAKEVCSDAAEQAFGYHDSSGMPELREELTRYLFHTRGVNCTAEQIVITSGATQALSLITGLLVKNKQSIAVEDPVTDEMRNIFTYHGADLVPIPVDEKGLKPEHLPVDKPPGFIFTLPSHQFPLGSTLTIQRRIRLIEYARKHSTYIVEDDYDSEFTYEGSQVHSIQGLDPERVIYVGTFSKILSPGLRIGYAVLPADLLADFKKLKWYSDRHHSGIEQLIMARFLKDGHFDKHIRTMKRIYKQRRQALVDSLKNHFPDCRIWGHAAGMHLVAEFPSIVFDEKLLDWIFSHSVRVYPVEDYSIVKGNHRNKIVLGYGSLTPDRIEEGTARLEKAIRSFPEK</sequence>
<dbReference type="SUPFAM" id="SSF46785">
    <property type="entry name" value="Winged helix' DNA-binding domain"/>
    <property type="match status" value="1"/>
</dbReference>
<reference evidence="9 10" key="1">
    <citation type="submission" date="2019-08" db="EMBL/GenBank/DDBJ databases">
        <title>Bacillus genomes from the desert of Cuatro Cienegas, Coahuila.</title>
        <authorList>
            <person name="Olmedo-Alvarez G."/>
        </authorList>
    </citation>
    <scope>NUCLEOTIDE SEQUENCE [LARGE SCALE GENOMIC DNA]</scope>
    <source>
        <strain evidence="9 10">CH446_14T</strain>
    </source>
</reference>
<dbReference type="InterPro" id="IPR004839">
    <property type="entry name" value="Aminotransferase_I/II_large"/>
</dbReference>
<protein>
    <submittedName>
        <fullName evidence="9">PLP-dependent aminotransferase family protein</fullName>
    </submittedName>
</protein>
<dbReference type="InterPro" id="IPR015421">
    <property type="entry name" value="PyrdxlP-dep_Trfase_major"/>
</dbReference>
<dbReference type="PROSITE" id="PS50949">
    <property type="entry name" value="HTH_GNTR"/>
    <property type="match status" value="1"/>
</dbReference>
<comment type="cofactor">
    <cofactor evidence="1">
        <name>pyridoxal 5'-phosphate</name>
        <dbReference type="ChEBI" id="CHEBI:597326"/>
    </cofactor>
</comment>